<evidence type="ECO:0000256" key="7">
    <source>
        <dbReference type="ARBA" id="ARBA00022989"/>
    </source>
</evidence>
<dbReference type="OrthoDB" id="9768769at2"/>
<dbReference type="CDD" id="cd06423">
    <property type="entry name" value="CESA_like"/>
    <property type="match status" value="1"/>
</dbReference>
<dbReference type="Proteomes" id="UP000430670">
    <property type="component" value="Unassembled WGS sequence"/>
</dbReference>
<dbReference type="GO" id="GO:0008375">
    <property type="term" value="F:acetylglucosaminyltransferase activity"/>
    <property type="evidence" value="ECO:0007669"/>
    <property type="project" value="UniProtKB-UniRule"/>
</dbReference>
<dbReference type="EMBL" id="WNKU01000003">
    <property type="protein sequence ID" value="MTV48289.1"/>
    <property type="molecule type" value="Genomic_DNA"/>
</dbReference>
<evidence type="ECO:0000256" key="3">
    <source>
        <dbReference type="ARBA" id="ARBA00022475"/>
    </source>
</evidence>
<evidence type="ECO:0000256" key="10">
    <source>
        <dbReference type="RuleBase" id="RU364028"/>
    </source>
</evidence>
<evidence type="ECO:0000256" key="1">
    <source>
        <dbReference type="ARBA" id="ARBA00004651"/>
    </source>
</evidence>
<evidence type="ECO:0000256" key="9">
    <source>
        <dbReference type="NCBIfam" id="TIGR03937"/>
    </source>
</evidence>
<sequence length="410" mass="47953">MRSFITIITSYVFWYPLIMSMTWIIGGLLFYFRREKRRPPELTVTPLVSILIPCYNESKTIEETVFHLHQINYPNVEVIAINDGSTDETEKVLRDLHDKYEKLRVIHLKKNSGKANALYLGLIASKGEIILGLDADSILDPDALNFMVPHFTTPNYGERVGAVTGNPRVRNRSSLLARVQLCEFSSIIGLIKRSQRILGKIMTVSGVIVAFRKRALLDCGMWDRDMITEDIGVTWKLQRRFWDVRYEPRALCWMLVPETLSGYWKQRVRWAQGGIEVLIKHRDIFLDWRQRRLIPIYIEELLSIFWSLSWIITTLLIVVNMIKTNFYYAPVFWSGSYLALICLIQFGVAMFIDGEYDANLRKYYLWAIWYPIIYWYFNALVVVRALPKALFKKNKHQFAVWDSPDRGLGT</sequence>
<proteinExistence type="inferred from homology"/>
<keyword evidence="7 10" id="KW-1133">Transmembrane helix</keyword>
<dbReference type="PANTHER" id="PTHR43630">
    <property type="entry name" value="POLY-BETA-1,6-N-ACETYL-D-GLUCOSAMINE SYNTHASE"/>
    <property type="match status" value="1"/>
</dbReference>
<dbReference type="Gene3D" id="3.90.550.10">
    <property type="entry name" value="Spore Coat Polysaccharide Biosynthesis Protein SpsA, Chain A"/>
    <property type="match status" value="1"/>
</dbReference>
<keyword evidence="8 10" id="KW-0472">Membrane</keyword>
<dbReference type="GO" id="GO:0043708">
    <property type="term" value="P:cell adhesion involved in biofilm formation"/>
    <property type="evidence" value="ECO:0007669"/>
    <property type="project" value="InterPro"/>
</dbReference>
<keyword evidence="5 10" id="KW-0808">Transferase</keyword>
<keyword evidence="4 10" id="KW-0328">Glycosyltransferase</keyword>
<feature type="transmembrane region" description="Helical" evidence="10">
    <location>
        <begin position="328"/>
        <end position="352"/>
    </location>
</feature>
<keyword evidence="3 10" id="KW-1003">Cell membrane</keyword>
<evidence type="ECO:0000256" key="5">
    <source>
        <dbReference type="ARBA" id="ARBA00022679"/>
    </source>
</evidence>
<comment type="subcellular location">
    <subcellularLocation>
        <location evidence="1 10">Cell membrane</location>
        <topology evidence="1 10">Multi-pass membrane protein</topology>
    </subcellularLocation>
</comment>
<evidence type="ECO:0000256" key="4">
    <source>
        <dbReference type="ARBA" id="ARBA00022676"/>
    </source>
</evidence>
<feature type="transmembrane region" description="Helical" evidence="10">
    <location>
        <begin position="364"/>
        <end position="386"/>
    </location>
</feature>
<dbReference type="GO" id="GO:0005886">
    <property type="term" value="C:plasma membrane"/>
    <property type="evidence" value="ECO:0007669"/>
    <property type="project" value="UniProtKB-SubCell"/>
</dbReference>
<dbReference type="SUPFAM" id="SSF53448">
    <property type="entry name" value="Nucleotide-diphospho-sugar transferases"/>
    <property type="match status" value="1"/>
</dbReference>
<dbReference type="Pfam" id="PF13641">
    <property type="entry name" value="Glyco_tranf_2_3"/>
    <property type="match status" value="1"/>
</dbReference>
<dbReference type="AlphaFoldDB" id="A0A6I3SHF2"/>
<evidence type="ECO:0000256" key="6">
    <source>
        <dbReference type="ARBA" id="ARBA00022692"/>
    </source>
</evidence>
<feature type="transmembrane region" description="Helical" evidence="10">
    <location>
        <begin position="12"/>
        <end position="32"/>
    </location>
</feature>
<dbReference type="NCBIfam" id="TIGR03937">
    <property type="entry name" value="PgaC_IcaA"/>
    <property type="match status" value="1"/>
</dbReference>
<feature type="transmembrane region" description="Helical" evidence="10">
    <location>
        <begin position="301"/>
        <end position="322"/>
    </location>
</feature>
<dbReference type="InterPro" id="IPR029044">
    <property type="entry name" value="Nucleotide-diphossugar_trans"/>
</dbReference>
<name>A0A6I3SHF2_HELMO</name>
<comment type="caution">
    <text evidence="11">The sequence shown here is derived from an EMBL/GenBank/DDBJ whole genome shotgun (WGS) entry which is preliminary data.</text>
</comment>
<dbReference type="InterPro" id="IPR023853">
    <property type="entry name" value="PGA_PgaC/IcaA"/>
</dbReference>
<evidence type="ECO:0000256" key="2">
    <source>
        <dbReference type="ARBA" id="ARBA00006739"/>
    </source>
</evidence>
<gene>
    <name evidence="11" type="primary">pgaC</name>
    <name evidence="11" type="ORF">GJ688_04735</name>
</gene>
<evidence type="ECO:0000256" key="8">
    <source>
        <dbReference type="ARBA" id="ARBA00023136"/>
    </source>
</evidence>
<dbReference type="RefSeq" id="WP_155475392.1">
    <property type="nucleotide sequence ID" value="NZ_WNKU01000003.1"/>
</dbReference>
<protein>
    <recommendedName>
        <fullName evidence="9 10">Poly-beta-1,6-N-acetyl-D-glucosamine synthase</fullName>
        <shortName evidence="10">Poly-beta-1,6-GlcNAc synthase</shortName>
        <ecNumber evidence="10">2.4.1.-</ecNumber>
    </recommendedName>
</protein>
<dbReference type="EC" id="2.4.1.-" evidence="10"/>
<comment type="similarity">
    <text evidence="2 10">Belongs to the glycosyltransferase 2 family.</text>
</comment>
<evidence type="ECO:0000313" key="12">
    <source>
        <dbReference type="Proteomes" id="UP000430670"/>
    </source>
</evidence>
<organism evidence="11 12">
    <name type="scientific">Heliobacterium mobile</name>
    <name type="common">Heliobacillus mobilis</name>
    <dbReference type="NCBI Taxonomy" id="28064"/>
    <lineage>
        <taxon>Bacteria</taxon>
        <taxon>Bacillati</taxon>
        <taxon>Bacillota</taxon>
        <taxon>Clostridia</taxon>
        <taxon>Eubacteriales</taxon>
        <taxon>Heliobacteriaceae</taxon>
        <taxon>Heliobacterium</taxon>
    </lineage>
</organism>
<dbReference type="PANTHER" id="PTHR43630:SF1">
    <property type="entry name" value="POLY-BETA-1,6-N-ACETYL-D-GLUCOSAMINE SYNTHASE"/>
    <property type="match status" value="1"/>
</dbReference>
<keyword evidence="6 10" id="KW-0812">Transmembrane</keyword>
<evidence type="ECO:0000313" key="11">
    <source>
        <dbReference type="EMBL" id="MTV48289.1"/>
    </source>
</evidence>
<accession>A0A6I3SHF2</accession>
<keyword evidence="12" id="KW-1185">Reference proteome</keyword>
<reference evidence="11 12" key="1">
    <citation type="submission" date="2019-11" db="EMBL/GenBank/DDBJ databases">
        <title>Whole-genome sequence of a the green, strictly anaerobic photosynthetic bacterium Heliobacillus mobilis DSM 6151.</title>
        <authorList>
            <person name="Kyndt J.A."/>
            <person name="Meyer T.E."/>
        </authorList>
    </citation>
    <scope>NUCLEOTIDE SEQUENCE [LARGE SCALE GENOMIC DNA]</scope>
    <source>
        <strain evidence="11 12">DSM 6151</strain>
    </source>
</reference>